<dbReference type="PANTHER" id="PTHR22604:SF105">
    <property type="entry name" value="TRANS-1,2-DIHYDROBENZENE-1,2-DIOL DEHYDROGENASE"/>
    <property type="match status" value="1"/>
</dbReference>
<dbReference type="InterPro" id="IPR000683">
    <property type="entry name" value="Gfo/Idh/MocA-like_OxRdtase_N"/>
</dbReference>
<dbReference type="EMBL" id="BJUX01000002">
    <property type="protein sequence ID" value="GEK88297.1"/>
    <property type="molecule type" value="Genomic_DNA"/>
</dbReference>
<proteinExistence type="inferred from homology"/>
<dbReference type="STRING" id="426703.SAMN04488100_1068"/>
<dbReference type="GO" id="GO:0000166">
    <property type="term" value="F:nucleotide binding"/>
    <property type="evidence" value="ECO:0007669"/>
    <property type="project" value="InterPro"/>
</dbReference>
<dbReference type="EMBL" id="FOBL01000006">
    <property type="protein sequence ID" value="SEL64221.1"/>
    <property type="molecule type" value="Genomic_DNA"/>
</dbReference>
<dbReference type="OrthoDB" id="9815825at2"/>
<gene>
    <name evidence="4" type="ORF">APU01nite_03360</name>
    <name evidence="5" type="ORF">SAMN04488100_1068</name>
</gene>
<dbReference type="SUPFAM" id="SSF51735">
    <property type="entry name" value="NAD(P)-binding Rossmann-fold domains"/>
    <property type="match status" value="1"/>
</dbReference>
<dbReference type="PANTHER" id="PTHR22604">
    <property type="entry name" value="OXIDOREDUCTASES"/>
    <property type="match status" value="1"/>
</dbReference>
<dbReference type="InterPro" id="IPR050984">
    <property type="entry name" value="Gfo/Idh/MocA_domain"/>
</dbReference>
<name>A0A1H7RVC1_9LACT</name>
<accession>A0A1H7RVC1</accession>
<feature type="domain" description="Gfo/Idh/MocA-like oxidoreductase N-terminal" evidence="3">
    <location>
        <begin position="4"/>
        <end position="116"/>
    </location>
</feature>
<dbReference type="RefSeq" id="WP_091487101.1">
    <property type="nucleotide sequence ID" value="NZ_BJUX01000002.1"/>
</dbReference>
<keyword evidence="7" id="KW-1185">Reference proteome</keyword>
<dbReference type="Proteomes" id="UP000321425">
    <property type="component" value="Unassembled WGS sequence"/>
</dbReference>
<protein>
    <submittedName>
        <fullName evidence="5">Oxidoreductase family, NAD-binding Rossmann fold</fullName>
    </submittedName>
</protein>
<evidence type="ECO:0000313" key="7">
    <source>
        <dbReference type="Proteomes" id="UP000321425"/>
    </source>
</evidence>
<comment type="similarity">
    <text evidence="1">Belongs to the Gfo/Idh/MocA family.</text>
</comment>
<dbReference type="Proteomes" id="UP000198548">
    <property type="component" value="Unassembled WGS sequence"/>
</dbReference>
<keyword evidence="2" id="KW-0560">Oxidoreductase</keyword>
<sequence>MRIINWGIIGSGKIADQFASQFKDDQAKLTGIASQTLQKAFEFSTRFNIKKAYGTYEELAFDPEIDILYMATPNHTLYKNILMALNAGKHAFYENSIALNSQQLNEVLTLARKKHLLAVDALTIHHMPLYNELKQEIETGQDYDRSITLVYEINTLTHTLLFENDFTSLSHPGCQ</sequence>
<dbReference type="GO" id="GO:0016491">
    <property type="term" value="F:oxidoreductase activity"/>
    <property type="evidence" value="ECO:0007669"/>
    <property type="project" value="UniProtKB-KW"/>
</dbReference>
<organism evidence="5 6">
    <name type="scientific">Alkalibacterium putridalgicola</name>
    <dbReference type="NCBI Taxonomy" id="426703"/>
    <lineage>
        <taxon>Bacteria</taxon>
        <taxon>Bacillati</taxon>
        <taxon>Bacillota</taxon>
        <taxon>Bacilli</taxon>
        <taxon>Lactobacillales</taxon>
        <taxon>Carnobacteriaceae</taxon>
        <taxon>Alkalibacterium</taxon>
    </lineage>
</organism>
<evidence type="ECO:0000313" key="6">
    <source>
        <dbReference type="Proteomes" id="UP000198548"/>
    </source>
</evidence>
<evidence type="ECO:0000256" key="2">
    <source>
        <dbReference type="ARBA" id="ARBA00023002"/>
    </source>
</evidence>
<evidence type="ECO:0000313" key="4">
    <source>
        <dbReference type="EMBL" id="GEK88297.1"/>
    </source>
</evidence>
<evidence type="ECO:0000256" key="1">
    <source>
        <dbReference type="ARBA" id="ARBA00010928"/>
    </source>
</evidence>
<reference evidence="4 7" key="2">
    <citation type="submission" date="2019-07" db="EMBL/GenBank/DDBJ databases">
        <title>Whole genome shotgun sequence of Alkalibacterium putridalgicola NBRC 103243.</title>
        <authorList>
            <person name="Hosoyama A."/>
            <person name="Uohara A."/>
            <person name="Ohji S."/>
            <person name="Ichikawa N."/>
        </authorList>
    </citation>
    <scope>NUCLEOTIDE SEQUENCE [LARGE SCALE GENOMIC DNA]</scope>
    <source>
        <strain evidence="4 7">NBRC 103243</strain>
    </source>
</reference>
<reference evidence="5 6" key="1">
    <citation type="submission" date="2016-10" db="EMBL/GenBank/DDBJ databases">
        <authorList>
            <person name="de Groot N.N."/>
        </authorList>
    </citation>
    <scope>NUCLEOTIDE SEQUENCE [LARGE SCALE GENOMIC DNA]</scope>
    <source>
        <strain evidence="5 6">DSM 19182</strain>
    </source>
</reference>
<dbReference type="AlphaFoldDB" id="A0A1H7RVC1"/>
<evidence type="ECO:0000259" key="3">
    <source>
        <dbReference type="Pfam" id="PF01408"/>
    </source>
</evidence>
<dbReference type="InterPro" id="IPR036291">
    <property type="entry name" value="NAD(P)-bd_dom_sf"/>
</dbReference>
<dbReference type="Pfam" id="PF01408">
    <property type="entry name" value="GFO_IDH_MocA"/>
    <property type="match status" value="1"/>
</dbReference>
<dbReference type="Gene3D" id="3.40.50.720">
    <property type="entry name" value="NAD(P)-binding Rossmann-like Domain"/>
    <property type="match status" value="1"/>
</dbReference>
<evidence type="ECO:0000313" key="5">
    <source>
        <dbReference type="EMBL" id="SEL64221.1"/>
    </source>
</evidence>